<dbReference type="EMBL" id="KQ978023">
    <property type="protein sequence ID" value="KYM98065.1"/>
    <property type="molecule type" value="Genomic_DNA"/>
</dbReference>
<dbReference type="AlphaFoldDB" id="A0A195CBJ2"/>
<gene>
    <name evidence="1" type="ORF">ALC62_11411</name>
</gene>
<keyword evidence="2" id="KW-1185">Reference proteome</keyword>
<proteinExistence type="predicted"/>
<organism evidence="1 2">
    <name type="scientific">Cyphomyrmex costatus</name>
    <dbReference type="NCBI Taxonomy" id="456900"/>
    <lineage>
        <taxon>Eukaryota</taxon>
        <taxon>Metazoa</taxon>
        <taxon>Ecdysozoa</taxon>
        <taxon>Arthropoda</taxon>
        <taxon>Hexapoda</taxon>
        <taxon>Insecta</taxon>
        <taxon>Pterygota</taxon>
        <taxon>Neoptera</taxon>
        <taxon>Endopterygota</taxon>
        <taxon>Hymenoptera</taxon>
        <taxon>Apocrita</taxon>
        <taxon>Aculeata</taxon>
        <taxon>Formicoidea</taxon>
        <taxon>Formicidae</taxon>
        <taxon>Myrmicinae</taxon>
        <taxon>Cyphomyrmex</taxon>
    </lineage>
</organism>
<evidence type="ECO:0000313" key="1">
    <source>
        <dbReference type="EMBL" id="KYM98065.1"/>
    </source>
</evidence>
<dbReference type="STRING" id="456900.A0A195CBJ2"/>
<evidence type="ECO:0000313" key="2">
    <source>
        <dbReference type="Proteomes" id="UP000078542"/>
    </source>
</evidence>
<accession>A0A195CBJ2</accession>
<protein>
    <recommendedName>
        <fullName evidence="3">OCIA domain-containing protein 1</fullName>
    </recommendedName>
</protein>
<evidence type="ECO:0008006" key="3">
    <source>
        <dbReference type="Google" id="ProtNLM"/>
    </source>
</evidence>
<dbReference type="Proteomes" id="UP000078542">
    <property type="component" value="Unassembled WGS sequence"/>
</dbReference>
<sequence length="246" mass="27607">MTSAVITDVQQPSYPKYGKQQQGGLELMPEEINALRQCMKNTSILAPTIISAAIGYGICKMTPFRANAKYVAVASGVVGLVTARIGAAKMCLAKVASMPNSTLRDRIMDSQGYFGNISPHGEKLYYKGPQPDGQSPTEPGIVFDDYPPMNSYDTFSSINPDNSDFSEDTDLSEPVNLQKGVSYEELRHNNRDEFYNKNKQWYTPKTRELPVKRETSEQMEMRDVTRVLPLIIESQSREIAVRHKRL</sequence>
<reference evidence="1 2" key="1">
    <citation type="submission" date="2016-03" db="EMBL/GenBank/DDBJ databases">
        <title>Cyphomyrmex costatus WGS genome.</title>
        <authorList>
            <person name="Nygaard S."/>
            <person name="Hu H."/>
            <person name="Boomsma J."/>
            <person name="Zhang G."/>
        </authorList>
    </citation>
    <scope>NUCLEOTIDE SEQUENCE [LARGE SCALE GENOMIC DNA]</scope>
    <source>
        <strain evidence="1">MS0001</strain>
        <tissue evidence="1">Whole body</tissue>
    </source>
</reference>
<name>A0A195CBJ2_9HYME</name>